<gene>
    <name evidence="7" type="ORF">KDK_45270</name>
</gene>
<keyword evidence="3" id="KW-0418">Kinase</keyword>
<dbReference type="Proteomes" id="UP000287188">
    <property type="component" value="Unassembled WGS sequence"/>
</dbReference>
<keyword evidence="2 5" id="KW-0547">Nucleotide-binding</keyword>
<dbReference type="SMART" id="SM00220">
    <property type="entry name" value="S_TKc"/>
    <property type="match status" value="1"/>
</dbReference>
<dbReference type="GO" id="GO:0004674">
    <property type="term" value="F:protein serine/threonine kinase activity"/>
    <property type="evidence" value="ECO:0007669"/>
    <property type="project" value="TreeGrafter"/>
</dbReference>
<evidence type="ECO:0000256" key="1">
    <source>
        <dbReference type="ARBA" id="ARBA00022679"/>
    </source>
</evidence>
<dbReference type="InterPro" id="IPR000719">
    <property type="entry name" value="Prot_kinase_dom"/>
</dbReference>
<organism evidence="7 8">
    <name type="scientific">Dictyobacter kobayashii</name>
    <dbReference type="NCBI Taxonomy" id="2014872"/>
    <lineage>
        <taxon>Bacteria</taxon>
        <taxon>Bacillati</taxon>
        <taxon>Chloroflexota</taxon>
        <taxon>Ktedonobacteria</taxon>
        <taxon>Ktedonobacterales</taxon>
        <taxon>Dictyobacteraceae</taxon>
        <taxon>Dictyobacter</taxon>
    </lineage>
</organism>
<dbReference type="PROSITE" id="PS50011">
    <property type="entry name" value="PROTEIN_KINASE_DOM"/>
    <property type="match status" value="1"/>
</dbReference>
<accession>A0A402ANL1</accession>
<evidence type="ECO:0000256" key="5">
    <source>
        <dbReference type="PROSITE-ProRule" id="PRU10141"/>
    </source>
</evidence>
<evidence type="ECO:0000313" key="7">
    <source>
        <dbReference type="EMBL" id="GCE20727.1"/>
    </source>
</evidence>
<feature type="binding site" evidence="5">
    <location>
        <position position="41"/>
    </location>
    <ligand>
        <name>ATP</name>
        <dbReference type="ChEBI" id="CHEBI:30616"/>
    </ligand>
</feature>
<name>A0A402ANL1_9CHLR</name>
<evidence type="ECO:0000256" key="4">
    <source>
        <dbReference type="ARBA" id="ARBA00022840"/>
    </source>
</evidence>
<comment type="caution">
    <text evidence="7">The sequence shown here is derived from an EMBL/GenBank/DDBJ whole genome shotgun (WGS) entry which is preliminary data.</text>
</comment>
<evidence type="ECO:0000313" key="8">
    <source>
        <dbReference type="Proteomes" id="UP000287188"/>
    </source>
</evidence>
<dbReference type="SUPFAM" id="SSF56112">
    <property type="entry name" value="Protein kinase-like (PK-like)"/>
    <property type="match status" value="1"/>
</dbReference>
<dbReference type="EMBL" id="BIFS01000001">
    <property type="protein sequence ID" value="GCE20727.1"/>
    <property type="molecule type" value="Genomic_DNA"/>
</dbReference>
<sequence>MADRIGQRLGNYTIVQLLGQGGFAEVYLGEHLYLKSQAAIKILQTRLSGSDDTDSFLKEAQTIARLAHPNIVRVMDFGIDGETPYLVMDYAPNGTLRQRHPRGTALPSRRSFPMSRRWQMHCNMPMMSILSIAILNLKICWWGDAVRSC</sequence>
<reference evidence="8" key="1">
    <citation type="submission" date="2018-12" db="EMBL/GenBank/DDBJ databases">
        <title>Tengunoibacter tsumagoiensis gen. nov., sp. nov., Dictyobacter kobayashii sp. nov., D. alpinus sp. nov., and D. joshuensis sp. nov. and description of Dictyobacteraceae fam. nov. within the order Ktedonobacterales isolated from Tengu-no-mugimeshi.</title>
        <authorList>
            <person name="Wang C.M."/>
            <person name="Zheng Y."/>
            <person name="Sakai Y."/>
            <person name="Toyoda A."/>
            <person name="Minakuchi Y."/>
            <person name="Abe K."/>
            <person name="Yokota A."/>
            <person name="Yabe S."/>
        </authorList>
    </citation>
    <scope>NUCLEOTIDE SEQUENCE [LARGE SCALE GENOMIC DNA]</scope>
    <source>
        <strain evidence="8">Uno11</strain>
    </source>
</reference>
<dbReference type="AlphaFoldDB" id="A0A402ANL1"/>
<dbReference type="InterPro" id="IPR017441">
    <property type="entry name" value="Protein_kinase_ATP_BS"/>
</dbReference>
<protein>
    <recommendedName>
        <fullName evidence="6">Protein kinase domain-containing protein</fullName>
    </recommendedName>
</protein>
<evidence type="ECO:0000256" key="3">
    <source>
        <dbReference type="ARBA" id="ARBA00022777"/>
    </source>
</evidence>
<feature type="domain" description="Protein kinase" evidence="6">
    <location>
        <begin position="12"/>
        <end position="149"/>
    </location>
</feature>
<keyword evidence="1" id="KW-0808">Transferase</keyword>
<evidence type="ECO:0000259" key="6">
    <source>
        <dbReference type="PROSITE" id="PS50011"/>
    </source>
</evidence>
<keyword evidence="4 5" id="KW-0067">ATP-binding</keyword>
<keyword evidence="8" id="KW-1185">Reference proteome</keyword>
<dbReference type="Gene3D" id="1.10.510.10">
    <property type="entry name" value="Transferase(Phosphotransferase) domain 1"/>
    <property type="match status" value="1"/>
</dbReference>
<dbReference type="OrthoDB" id="165143at2"/>
<dbReference type="PROSITE" id="PS00107">
    <property type="entry name" value="PROTEIN_KINASE_ATP"/>
    <property type="match status" value="1"/>
</dbReference>
<proteinExistence type="predicted"/>
<dbReference type="PANTHER" id="PTHR43289:SF34">
    <property type="entry name" value="SERINE_THREONINE-PROTEIN KINASE YBDM-RELATED"/>
    <property type="match status" value="1"/>
</dbReference>
<dbReference type="PANTHER" id="PTHR43289">
    <property type="entry name" value="MITOGEN-ACTIVATED PROTEIN KINASE KINASE KINASE 20-RELATED"/>
    <property type="match status" value="1"/>
</dbReference>
<dbReference type="GO" id="GO:0005524">
    <property type="term" value="F:ATP binding"/>
    <property type="evidence" value="ECO:0007669"/>
    <property type="project" value="UniProtKB-UniRule"/>
</dbReference>
<evidence type="ECO:0000256" key="2">
    <source>
        <dbReference type="ARBA" id="ARBA00022741"/>
    </source>
</evidence>
<dbReference type="InterPro" id="IPR011009">
    <property type="entry name" value="Kinase-like_dom_sf"/>
</dbReference>
<dbReference type="Pfam" id="PF00069">
    <property type="entry name" value="Pkinase"/>
    <property type="match status" value="1"/>
</dbReference>
<dbReference type="RefSeq" id="WP_126552356.1">
    <property type="nucleotide sequence ID" value="NZ_BIFS01000001.1"/>
</dbReference>